<feature type="chain" id="PRO_5009582904" description="Cohesin domain-containing protein" evidence="3">
    <location>
        <begin position="24"/>
        <end position="255"/>
    </location>
</feature>
<keyword evidence="2" id="KW-1133">Transmembrane helix</keyword>
<dbReference type="InterPro" id="IPR008965">
    <property type="entry name" value="CBM2/CBM3_carb-bd_dom_sf"/>
</dbReference>
<name>A0A1G2FVZ6_9BACT</name>
<feature type="region of interest" description="Disordered" evidence="1">
    <location>
        <begin position="160"/>
        <end position="204"/>
    </location>
</feature>
<reference evidence="4 5" key="1">
    <citation type="journal article" date="2016" name="Nat. Commun.">
        <title>Thousands of microbial genomes shed light on interconnected biogeochemical processes in an aquifer system.</title>
        <authorList>
            <person name="Anantharaman K."/>
            <person name="Brown C.T."/>
            <person name="Hug L.A."/>
            <person name="Sharon I."/>
            <person name="Castelle C.J."/>
            <person name="Probst A.J."/>
            <person name="Thomas B.C."/>
            <person name="Singh A."/>
            <person name="Wilkins M.J."/>
            <person name="Karaoz U."/>
            <person name="Brodie E.L."/>
            <person name="Williams K.H."/>
            <person name="Hubbard S.S."/>
            <person name="Banfield J.F."/>
        </authorList>
    </citation>
    <scope>NUCLEOTIDE SEQUENCE [LARGE SCALE GENOMIC DNA]</scope>
</reference>
<keyword evidence="2" id="KW-0472">Membrane</keyword>
<feature type="signal peptide" evidence="3">
    <location>
        <begin position="1"/>
        <end position="23"/>
    </location>
</feature>
<evidence type="ECO:0000256" key="1">
    <source>
        <dbReference type="SAM" id="MobiDB-lite"/>
    </source>
</evidence>
<evidence type="ECO:0000313" key="5">
    <source>
        <dbReference type="Proteomes" id="UP000177126"/>
    </source>
</evidence>
<evidence type="ECO:0000313" key="4">
    <source>
        <dbReference type="EMBL" id="OGZ41798.1"/>
    </source>
</evidence>
<keyword evidence="2" id="KW-0812">Transmembrane</keyword>
<evidence type="ECO:0000256" key="3">
    <source>
        <dbReference type="SAM" id="SignalP"/>
    </source>
</evidence>
<dbReference type="GO" id="GO:0030246">
    <property type="term" value="F:carbohydrate binding"/>
    <property type="evidence" value="ECO:0007669"/>
    <property type="project" value="InterPro"/>
</dbReference>
<feature type="transmembrane region" description="Helical" evidence="2">
    <location>
        <begin position="219"/>
        <end position="245"/>
    </location>
</feature>
<dbReference type="EMBL" id="MHNF01000008">
    <property type="protein sequence ID" value="OGZ41798.1"/>
    <property type="molecule type" value="Genomic_DNA"/>
</dbReference>
<accession>A0A1G2FVZ6</accession>
<organism evidence="4 5">
    <name type="scientific">Candidatus Portnoybacteria bacterium RIFCSPLOWO2_02_FULL_39_11</name>
    <dbReference type="NCBI Taxonomy" id="1802001"/>
    <lineage>
        <taxon>Bacteria</taxon>
        <taxon>Candidatus Portnoyibacteriota</taxon>
    </lineage>
</organism>
<keyword evidence="3" id="KW-0732">Signal</keyword>
<dbReference type="SUPFAM" id="SSF49384">
    <property type="entry name" value="Carbohydrate-binding domain"/>
    <property type="match status" value="1"/>
</dbReference>
<gene>
    <name evidence="4" type="ORF">A3B04_01855</name>
</gene>
<feature type="compositionally biased region" description="Polar residues" evidence="1">
    <location>
        <begin position="189"/>
        <end position="204"/>
    </location>
</feature>
<proteinExistence type="predicted"/>
<feature type="compositionally biased region" description="Low complexity" evidence="1">
    <location>
        <begin position="160"/>
        <end position="186"/>
    </location>
</feature>
<evidence type="ECO:0008006" key="6">
    <source>
        <dbReference type="Google" id="ProtNLM"/>
    </source>
</evidence>
<sequence>MKKIIPLLAIGGALFFSAAPAIAATTVAFTPTSVSVQDGQSFNITIYVDPQGVKNYTVKMSINFPADLLEARSFNFGSGWMALSQPGYDTMDNVAGSLIKTAGYPGGLSSSAVFGVVSFSAKKTGSGVIKTIAASQALDANNQNVLADVAQTSVSISASAVATPTPTRTATPSPSGQPQTTSPAPSESAIPQESTTPPVATEQTAPQPESFLLAAIGNFFSLGTSSALVVIVFILLIMALIYIVWDHFTRHKKQQ</sequence>
<protein>
    <recommendedName>
        <fullName evidence="6">Cohesin domain-containing protein</fullName>
    </recommendedName>
</protein>
<dbReference type="Gene3D" id="2.60.40.680">
    <property type="match status" value="1"/>
</dbReference>
<evidence type="ECO:0000256" key="2">
    <source>
        <dbReference type="SAM" id="Phobius"/>
    </source>
</evidence>
<comment type="caution">
    <text evidence="4">The sequence shown here is derived from an EMBL/GenBank/DDBJ whole genome shotgun (WGS) entry which is preliminary data.</text>
</comment>
<dbReference type="Proteomes" id="UP000177126">
    <property type="component" value="Unassembled WGS sequence"/>
</dbReference>
<dbReference type="AlphaFoldDB" id="A0A1G2FVZ6"/>